<feature type="region of interest" description="Disordered" evidence="23">
    <location>
        <begin position="281"/>
        <end position="302"/>
    </location>
</feature>
<evidence type="ECO:0000256" key="3">
    <source>
        <dbReference type="ARBA" id="ARBA00001946"/>
    </source>
</evidence>
<feature type="region of interest" description="Disordered" evidence="23">
    <location>
        <begin position="452"/>
        <end position="471"/>
    </location>
</feature>
<dbReference type="PRINTS" id="PR00344">
    <property type="entry name" value="BCTRLSENSOR"/>
</dbReference>
<feature type="compositionally biased region" description="Basic residues" evidence="23">
    <location>
        <begin position="456"/>
        <end position="471"/>
    </location>
</feature>
<keyword evidence="17" id="KW-0902">Two-component regulatory system</keyword>
<evidence type="ECO:0000259" key="26">
    <source>
        <dbReference type="PROSITE" id="PS50885"/>
    </source>
</evidence>
<evidence type="ECO:0000256" key="12">
    <source>
        <dbReference type="ARBA" id="ARBA00022801"/>
    </source>
</evidence>
<dbReference type="SMART" id="SM00387">
    <property type="entry name" value="HATPase_c"/>
    <property type="match status" value="1"/>
</dbReference>
<dbReference type="InterPro" id="IPR050980">
    <property type="entry name" value="2C_sensor_his_kinase"/>
</dbReference>
<evidence type="ECO:0000256" key="18">
    <source>
        <dbReference type="ARBA" id="ARBA00023016"/>
    </source>
</evidence>
<evidence type="ECO:0000256" key="17">
    <source>
        <dbReference type="ARBA" id="ARBA00023012"/>
    </source>
</evidence>
<dbReference type="RefSeq" id="WP_344637280.1">
    <property type="nucleotide sequence ID" value="NZ_BAAATR010000013.1"/>
</dbReference>
<keyword evidence="18" id="KW-0346">Stress response</keyword>
<evidence type="ECO:0000313" key="27">
    <source>
        <dbReference type="EMBL" id="GAA2248966.1"/>
    </source>
</evidence>
<evidence type="ECO:0000256" key="2">
    <source>
        <dbReference type="ARBA" id="ARBA00001936"/>
    </source>
</evidence>
<keyword evidence="6" id="KW-1003">Cell membrane</keyword>
<dbReference type="CDD" id="cd00082">
    <property type="entry name" value="HisKA"/>
    <property type="match status" value="1"/>
</dbReference>
<keyword evidence="16 24" id="KW-1133">Transmembrane helix</keyword>
<keyword evidence="11 27" id="KW-0418">Kinase</keyword>
<dbReference type="EC" id="2.7.13.3" evidence="5"/>
<evidence type="ECO:0000256" key="5">
    <source>
        <dbReference type="ARBA" id="ARBA00012438"/>
    </source>
</evidence>
<sequence length="471" mass="49392">MRATLATVALVVTVMVTVSFLVPLALLLRTQVQTQAMLAAEQRVATAVPLLTLAPHQADLVQAVARTDTGRQLCIHLPDGRQAGTAHAGTDLLNRAVRGRTALTGGVPGGRDYLQPVLIEHDQVAVVEEFVPDAELNRGLDRAWTVMALLATVLVIGSVLVADRLGARVVRASRNLSDASAALGAGDLDIRVEPTGPPELRAAGHAFNAMADRVRHLLATERELVADLSHRLRTPMTALRLAAERIGPTPAAPQLSKAVEQLESELDAIIVAARTPLSTRPVGAESGVASRGAGTGRLGPAPGEPCQVSDVAGHRVGFWAVLAEQQSRICVFETTDEPTPVQLPDDHVAAMVDALVGNVFRHTPDGTGFAVSVQRTAQSVVLVVEDNGPGIADPVGALSRGASGAGSTGLGLDIARSAAESTRGHLRIGRSALGGARVEVDLGLAAENRRTLGRPWRNRRRRAQKAPGRRG</sequence>
<dbReference type="Gene3D" id="1.10.287.130">
    <property type="match status" value="1"/>
</dbReference>
<dbReference type="PROSITE" id="PS50885">
    <property type="entry name" value="HAMP"/>
    <property type="match status" value="1"/>
</dbReference>
<keyword evidence="20" id="KW-0464">Manganese</keyword>
<keyword evidence="24" id="KW-0472">Membrane</keyword>
<dbReference type="InterPro" id="IPR003661">
    <property type="entry name" value="HisK_dim/P_dom"/>
</dbReference>
<keyword evidence="8" id="KW-0808">Transferase</keyword>
<evidence type="ECO:0000256" key="16">
    <source>
        <dbReference type="ARBA" id="ARBA00022989"/>
    </source>
</evidence>
<gene>
    <name evidence="27" type="ORF">GCM10010430_34470</name>
</gene>
<feature type="domain" description="Histidine kinase" evidence="25">
    <location>
        <begin position="227"/>
        <end position="446"/>
    </location>
</feature>
<feature type="transmembrane region" description="Helical" evidence="24">
    <location>
        <begin position="6"/>
        <end position="28"/>
    </location>
</feature>
<evidence type="ECO:0000256" key="13">
    <source>
        <dbReference type="ARBA" id="ARBA00022840"/>
    </source>
</evidence>
<dbReference type="InterPro" id="IPR004358">
    <property type="entry name" value="Sig_transdc_His_kin-like_C"/>
</dbReference>
<evidence type="ECO:0000256" key="10">
    <source>
        <dbReference type="ARBA" id="ARBA00022741"/>
    </source>
</evidence>
<feature type="domain" description="HAMP" evidence="26">
    <location>
        <begin position="167"/>
        <end position="219"/>
    </location>
</feature>
<evidence type="ECO:0000256" key="11">
    <source>
        <dbReference type="ARBA" id="ARBA00022777"/>
    </source>
</evidence>
<dbReference type="InterPro" id="IPR005467">
    <property type="entry name" value="His_kinase_dom"/>
</dbReference>
<evidence type="ECO:0000256" key="8">
    <source>
        <dbReference type="ARBA" id="ARBA00022679"/>
    </source>
</evidence>
<proteinExistence type="predicted"/>
<dbReference type="Pfam" id="PF02518">
    <property type="entry name" value="HATPase_c"/>
    <property type="match status" value="1"/>
</dbReference>
<dbReference type="Pfam" id="PF00512">
    <property type="entry name" value="HisKA"/>
    <property type="match status" value="1"/>
</dbReference>
<evidence type="ECO:0000256" key="14">
    <source>
        <dbReference type="ARBA" id="ARBA00022842"/>
    </source>
</evidence>
<dbReference type="Gene3D" id="3.30.565.10">
    <property type="entry name" value="Histidine kinase-like ATPase, C-terminal domain"/>
    <property type="match status" value="1"/>
</dbReference>
<dbReference type="InterPro" id="IPR036890">
    <property type="entry name" value="HATPase_C_sf"/>
</dbReference>
<dbReference type="SMART" id="SM00388">
    <property type="entry name" value="HisKA"/>
    <property type="match status" value="1"/>
</dbReference>
<keyword evidence="9 24" id="KW-0812">Transmembrane</keyword>
<evidence type="ECO:0000256" key="24">
    <source>
        <dbReference type="SAM" id="Phobius"/>
    </source>
</evidence>
<comment type="subcellular location">
    <subcellularLocation>
        <location evidence="4">Cell membrane</location>
        <topology evidence="4">Multi-pass membrane protein</topology>
    </subcellularLocation>
</comment>
<evidence type="ECO:0000256" key="22">
    <source>
        <dbReference type="ARBA" id="ARBA00041776"/>
    </source>
</evidence>
<keyword evidence="15" id="KW-0904">Protein phosphatase</keyword>
<feature type="transmembrane region" description="Helical" evidence="24">
    <location>
        <begin position="143"/>
        <end position="162"/>
    </location>
</feature>
<evidence type="ECO:0000256" key="19">
    <source>
        <dbReference type="ARBA" id="ARBA00023026"/>
    </source>
</evidence>
<organism evidence="27 28">
    <name type="scientific">Kitasatospora cystarginea</name>
    <dbReference type="NCBI Taxonomy" id="58350"/>
    <lineage>
        <taxon>Bacteria</taxon>
        <taxon>Bacillati</taxon>
        <taxon>Actinomycetota</taxon>
        <taxon>Actinomycetes</taxon>
        <taxon>Kitasatosporales</taxon>
        <taxon>Streptomycetaceae</taxon>
        <taxon>Kitasatospora</taxon>
    </lineage>
</organism>
<dbReference type="CDD" id="cd06225">
    <property type="entry name" value="HAMP"/>
    <property type="match status" value="1"/>
</dbReference>
<dbReference type="GO" id="GO:0016301">
    <property type="term" value="F:kinase activity"/>
    <property type="evidence" value="ECO:0007669"/>
    <property type="project" value="UniProtKB-KW"/>
</dbReference>
<evidence type="ECO:0000256" key="7">
    <source>
        <dbReference type="ARBA" id="ARBA00022553"/>
    </source>
</evidence>
<evidence type="ECO:0000256" key="1">
    <source>
        <dbReference type="ARBA" id="ARBA00000085"/>
    </source>
</evidence>
<evidence type="ECO:0000256" key="21">
    <source>
        <dbReference type="ARBA" id="ARBA00040454"/>
    </source>
</evidence>
<keyword evidence="14" id="KW-0460">Magnesium</keyword>
<evidence type="ECO:0000256" key="23">
    <source>
        <dbReference type="SAM" id="MobiDB-lite"/>
    </source>
</evidence>
<comment type="cofactor">
    <cofactor evidence="3">
        <name>Mg(2+)</name>
        <dbReference type="ChEBI" id="CHEBI:18420"/>
    </cofactor>
</comment>
<dbReference type="EMBL" id="BAAATR010000013">
    <property type="protein sequence ID" value="GAA2248966.1"/>
    <property type="molecule type" value="Genomic_DNA"/>
</dbReference>
<dbReference type="SUPFAM" id="SSF55874">
    <property type="entry name" value="ATPase domain of HSP90 chaperone/DNA topoisomerase II/histidine kinase"/>
    <property type="match status" value="1"/>
</dbReference>
<evidence type="ECO:0000256" key="4">
    <source>
        <dbReference type="ARBA" id="ARBA00004651"/>
    </source>
</evidence>
<keyword evidence="10" id="KW-0547">Nucleotide-binding</keyword>
<dbReference type="Pfam" id="PF00672">
    <property type="entry name" value="HAMP"/>
    <property type="match status" value="1"/>
</dbReference>
<name>A0ABP5R1I9_9ACTN</name>
<evidence type="ECO:0000256" key="15">
    <source>
        <dbReference type="ARBA" id="ARBA00022912"/>
    </source>
</evidence>
<accession>A0ABP5R1I9</accession>
<keyword evidence="12" id="KW-0378">Hydrolase</keyword>
<dbReference type="Proteomes" id="UP001500305">
    <property type="component" value="Unassembled WGS sequence"/>
</dbReference>
<dbReference type="InterPro" id="IPR036097">
    <property type="entry name" value="HisK_dim/P_sf"/>
</dbReference>
<evidence type="ECO:0000256" key="20">
    <source>
        <dbReference type="ARBA" id="ARBA00023211"/>
    </source>
</evidence>
<dbReference type="PANTHER" id="PTHR44936:SF9">
    <property type="entry name" value="SENSOR PROTEIN CREC"/>
    <property type="match status" value="1"/>
</dbReference>
<keyword evidence="13" id="KW-0067">ATP-binding</keyword>
<dbReference type="PANTHER" id="PTHR44936">
    <property type="entry name" value="SENSOR PROTEIN CREC"/>
    <property type="match status" value="1"/>
</dbReference>
<keyword evidence="7" id="KW-0597">Phosphoprotein</keyword>
<dbReference type="InterPro" id="IPR003660">
    <property type="entry name" value="HAMP_dom"/>
</dbReference>
<comment type="caution">
    <text evidence="27">The sequence shown here is derived from an EMBL/GenBank/DDBJ whole genome shotgun (WGS) entry which is preliminary data.</text>
</comment>
<comment type="cofactor">
    <cofactor evidence="2">
        <name>Mn(2+)</name>
        <dbReference type="ChEBI" id="CHEBI:29035"/>
    </cofactor>
</comment>
<protein>
    <recommendedName>
        <fullName evidence="21">Signal transduction histidine-protein kinase/phosphatase MprB</fullName>
        <ecNumber evidence="5">2.7.13.3</ecNumber>
    </recommendedName>
    <alternativeName>
        <fullName evidence="22">Mycobacterial persistence regulator B</fullName>
    </alternativeName>
</protein>
<comment type="catalytic activity">
    <reaction evidence="1">
        <text>ATP + protein L-histidine = ADP + protein N-phospho-L-histidine.</text>
        <dbReference type="EC" id="2.7.13.3"/>
    </reaction>
</comment>
<evidence type="ECO:0000256" key="9">
    <source>
        <dbReference type="ARBA" id="ARBA00022692"/>
    </source>
</evidence>
<dbReference type="PROSITE" id="PS50109">
    <property type="entry name" value="HIS_KIN"/>
    <property type="match status" value="1"/>
</dbReference>
<evidence type="ECO:0000256" key="6">
    <source>
        <dbReference type="ARBA" id="ARBA00022475"/>
    </source>
</evidence>
<keyword evidence="28" id="KW-1185">Reference proteome</keyword>
<dbReference type="SMART" id="SM00304">
    <property type="entry name" value="HAMP"/>
    <property type="match status" value="1"/>
</dbReference>
<dbReference type="SUPFAM" id="SSF47384">
    <property type="entry name" value="Homodimeric domain of signal transducing histidine kinase"/>
    <property type="match status" value="1"/>
</dbReference>
<keyword evidence="19" id="KW-0843">Virulence</keyword>
<evidence type="ECO:0000259" key="25">
    <source>
        <dbReference type="PROSITE" id="PS50109"/>
    </source>
</evidence>
<dbReference type="InterPro" id="IPR003594">
    <property type="entry name" value="HATPase_dom"/>
</dbReference>
<evidence type="ECO:0000313" key="28">
    <source>
        <dbReference type="Proteomes" id="UP001500305"/>
    </source>
</evidence>
<reference evidence="28" key="1">
    <citation type="journal article" date="2019" name="Int. J. Syst. Evol. Microbiol.">
        <title>The Global Catalogue of Microorganisms (GCM) 10K type strain sequencing project: providing services to taxonomists for standard genome sequencing and annotation.</title>
        <authorList>
            <consortium name="The Broad Institute Genomics Platform"/>
            <consortium name="The Broad Institute Genome Sequencing Center for Infectious Disease"/>
            <person name="Wu L."/>
            <person name="Ma J."/>
        </authorList>
    </citation>
    <scope>NUCLEOTIDE SEQUENCE [LARGE SCALE GENOMIC DNA]</scope>
    <source>
        <strain evidence="28">JCM 7356</strain>
    </source>
</reference>